<gene>
    <name evidence="3" type="ORF">S01H1_48419</name>
</gene>
<dbReference type="Pfam" id="PF02775">
    <property type="entry name" value="TPP_enzyme_C"/>
    <property type="match status" value="1"/>
</dbReference>
<dbReference type="CDD" id="cd00568">
    <property type="entry name" value="TPP_enzymes"/>
    <property type="match status" value="1"/>
</dbReference>
<reference evidence="3" key="1">
    <citation type="journal article" date="2014" name="Front. Microbiol.">
        <title>High frequency of phylogenetically diverse reductive dehalogenase-homologous genes in deep subseafloor sedimentary metagenomes.</title>
        <authorList>
            <person name="Kawai M."/>
            <person name="Futagami T."/>
            <person name="Toyoda A."/>
            <person name="Takaki Y."/>
            <person name="Nishi S."/>
            <person name="Hori S."/>
            <person name="Arai W."/>
            <person name="Tsubouchi T."/>
            <person name="Morono Y."/>
            <person name="Uchiyama I."/>
            <person name="Ito T."/>
            <person name="Fujiyama A."/>
            <person name="Inagaki F."/>
            <person name="Takami H."/>
        </authorList>
    </citation>
    <scope>NUCLEOTIDE SEQUENCE</scope>
    <source>
        <strain evidence="3">Expedition CK06-06</strain>
    </source>
</reference>
<evidence type="ECO:0000259" key="2">
    <source>
        <dbReference type="Pfam" id="PF02775"/>
    </source>
</evidence>
<evidence type="ECO:0000313" key="3">
    <source>
        <dbReference type="EMBL" id="GAG27868.1"/>
    </source>
</evidence>
<dbReference type="InterPro" id="IPR045229">
    <property type="entry name" value="TPP_enz"/>
</dbReference>
<feature type="domain" description="Thiamine pyrophosphate enzyme TPP-binding" evidence="2">
    <location>
        <begin position="4"/>
        <end position="110"/>
    </location>
</feature>
<accession>X0WTP0</accession>
<dbReference type="GO" id="GO:0003984">
    <property type="term" value="F:acetolactate synthase activity"/>
    <property type="evidence" value="ECO:0007669"/>
    <property type="project" value="TreeGrafter"/>
</dbReference>
<name>X0WTP0_9ZZZZ</name>
<dbReference type="InterPro" id="IPR029061">
    <property type="entry name" value="THDP-binding"/>
</dbReference>
<dbReference type="GO" id="GO:0005948">
    <property type="term" value="C:acetolactate synthase complex"/>
    <property type="evidence" value="ECO:0007669"/>
    <property type="project" value="TreeGrafter"/>
</dbReference>
<dbReference type="InterPro" id="IPR011766">
    <property type="entry name" value="TPP_enzyme_TPP-bd"/>
</dbReference>
<dbReference type="AlphaFoldDB" id="X0WTP0"/>
<evidence type="ECO:0000256" key="1">
    <source>
        <dbReference type="ARBA" id="ARBA00007812"/>
    </source>
</evidence>
<dbReference type="SUPFAM" id="SSF52518">
    <property type="entry name" value="Thiamin diphosphate-binding fold (THDP-binding)"/>
    <property type="match status" value="1"/>
</dbReference>
<dbReference type="GO" id="GO:0009099">
    <property type="term" value="P:L-valine biosynthetic process"/>
    <property type="evidence" value="ECO:0007669"/>
    <property type="project" value="TreeGrafter"/>
</dbReference>
<protein>
    <recommendedName>
        <fullName evidence="2">Thiamine pyrophosphate enzyme TPP-binding domain-containing protein</fullName>
    </recommendedName>
</protein>
<dbReference type="EMBL" id="BARS01031096">
    <property type="protein sequence ID" value="GAG27868.1"/>
    <property type="molecule type" value="Genomic_DNA"/>
</dbReference>
<dbReference type="GO" id="GO:0009097">
    <property type="term" value="P:isoleucine biosynthetic process"/>
    <property type="evidence" value="ECO:0007669"/>
    <property type="project" value="TreeGrafter"/>
</dbReference>
<dbReference type="PANTHER" id="PTHR18968">
    <property type="entry name" value="THIAMINE PYROPHOSPHATE ENZYMES"/>
    <property type="match status" value="1"/>
</dbReference>
<organism evidence="3">
    <name type="scientific">marine sediment metagenome</name>
    <dbReference type="NCBI Taxonomy" id="412755"/>
    <lineage>
        <taxon>unclassified sequences</taxon>
        <taxon>metagenomes</taxon>
        <taxon>ecological metagenomes</taxon>
    </lineage>
</organism>
<comment type="similarity">
    <text evidence="1">Belongs to the TPP enzyme family.</text>
</comment>
<dbReference type="GO" id="GO:0030976">
    <property type="term" value="F:thiamine pyrophosphate binding"/>
    <property type="evidence" value="ECO:0007669"/>
    <property type="project" value="InterPro"/>
</dbReference>
<sequence>MATGKKVNCIVGDGGMNFNIQELQTLKHYKLPLKVFIFNNRAFGITKAYRDTHFKSEYAGVDAAHGISFPDFVRVAKAYGLKTLSIKDHKELKRKVKIALAADEPVVCDVNMVGFYDYQPKLGWGTPIEDQYPFLPRDEFRKNMIVEPWQGWEHPAYPGPVK</sequence>
<dbReference type="Gene3D" id="3.40.50.970">
    <property type="match status" value="1"/>
</dbReference>
<proteinExistence type="inferred from homology"/>
<comment type="caution">
    <text evidence="3">The sequence shown here is derived from an EMBL/GenBank/DDBJ whole genome shotgun (WGS) entry which is preliminary data.</text>
</comment>
<dbReference type="GO" id="GO:0050660">
    <property type="term" value="F:flavin adenine dinucleotide binding"/>
    <property type="evidence" value="ECO:0007669"/>
    <property type="project" value="TreeGrafter"/>
</dbReference>
<dbReference type="PANTHER" id="PTHR18968:SF13">
    <property type="entry name" value="ACETOLACTATE SYNTHASE CATALYTIC SUBUNIT, MITOCHONDRIAL"/>
    <property type="match status" value="1"/>
</dbReference>